<dbReference type="RefSeq" id="WP_078706894.1">
    <property type="nucleotide sequence ID" value="NZ_FUXL01000002.1"/>
</dbReference>
<proteinExistence type="predicted"/>
<protein>
    <submittedName>
        <fullName evidence="1">Uncharacterized protein</fullName>
    </submittedName>
</protein>
<dbReference type="AlphaFoldDB" id="A0A1T4MNR6"/>
<organism evidence="1 2">
    <name type="scientific">Consotaella salsifontis</name>
    <dbReference type="NCBI Taxonomy" id="1365950"/>
    <lineage>
        <taxon>Bacteria</taxon>
        <taxon>Pseudomonadati</taxon>
        <taxon>Pseudomonadota</taxon>
        <taxon>Alphaproteobacteria</taxon>
        <taxon>Hyphomicrobiales</taxon>
        <taxon>Aurantimonadaceae</taxon>
        <taxon>Consotaella</taxon>
    </lineage>
</organism>
<sequence length="74" mass="7894">MNALSLSPRSLRSVIGPICLAMAAAAKIEGAAFVVIADVQETPLRIVARMGIDWTILLRQGFRDSVGQGAYHAQ</sequence>
<gene>
    <name evidence="1" type="ORF">SAMN05428963_102201</name>
</gene>
<evidence type="ECO:0000313" key="2">
    <source>
        <dbReference type="Proteomes" id="UP000190135"/>
    </source>
</evidence>
<name>A0A1T4MNR6_9HYPH</name>
<dbReference type="EMBL" id="FUXL01000002">
    <property type="protein sequence ID" value="SJZ68456.1"/>
    <property type="molecule type" value="Genomic_DNA"/>
</dbReference>
<dbReference type="Proteomes" id="UP000190135">
    <property type="component" value="Unassembled WGS sequence"/>
</dbReference>
<dbReference type="Gene3D" id="3.40.50.720">
    <property type="entry name" value="NAD(P)-binding Rossmann-like Domain"/>
    <property type="match status" value="1"/>
</dbReference>
<accession>A0A1T4MNR6</accession>
<reference evidence="1 2" key="1">
    <citation type="submission" date="2017-02" db="EMBL/GenBank/DDBJ databases">
        <authorList>
            <person name="Peterson S.W."/>
        </authorList>
    </citation>
    <scope>NUCLEOTIDE SEQUENCE [LARGE SCALE GENOMIC DNA]</scope>
    <source>
        <strain evidence="1 2">USBA 369</strain>
    </source>
</reference>
<keyword evidence="2" id="KW-1185">Reference proteome</keyword>
<evidence type="ECO:0000313" key="1">
    <source>
        <dbReference type="EMBL" id="SJZ68456.1"/>
    </source>
</evidence>